<reference evidence="2" key="1">
    <citation type="submission" date="2015-11" db="EMBL/GenBank/DDBJ databases">
        <authorList>
            <consortium name="Cross-ministerial Strategic Innovation Promotion Program (SIP) consortium"/>
            <person name="Tomihama T."/>
            <person name="Ikenaga M."/>
            <person name="Sakai M."/>
            <person name="Okubo T."/>
            <person name="Ikeda S."/>
        </authorList>
    </citation>
    <scope>NUCLEOTIDE SEQUENCE [LARGE SCALE GENOMIC DNA]</scope>
    <source>
        <strain evidence="2">S58</strain>
    </source>
</reference>
<evidence type="ECO:0000313" key="1">
    <source>
        <dbReference type="EMBL" id="GAQ67030.1"/>
    </source>
</evidence>
<gene>
    <name evidence="1" type="ORF">SsS58_07475</name>
</gene>
<reference evidence="1 2" key="2">
    <citation type="journal article" date="2016" name="Genome Announc.">
        <title>Draft Genome Sequences of Streptomyces scabiei S58, Streptomyces turgidiscabies T45, and Streptomyces acidiscabies a10, the Pathogens of Potato Common Scab, Isolated in Japan.</title>
        <authorList>
            <person name="Tomihama T."/>
            <person name="Nishi Y."/>
            <person name="Sakai M."/>
            <person name="Ikenaga M."/>
            <person name="Okubo T."/>
            <person name="Ikeda S."/>
        </authorList>
    </citation>
    <scope>NUCLEOTIDE SEQUENCE [LARGE SCALE GENOMIC DNA]</scope>
    <source>
        <strain evidence="1 2">S58</strain>
    </source>
</reference>
<name>A0A100JWL0_STRSC</name>
<dbReference type="AlphaFoldDB" id="A0A100JWL0"/>
<proteinExistence type="predicted"/>
<comment type="caution">
    <text evidence="1">The sequence shown here is derived from an EMBL/GenBank/DDBJ whole genome shotgun (WGS) entry which is preliminary data.</text>
</comment>
<reference evidence="2" key="3">
    <citation type="submission" date="2016-02" db="EMBL/GenBank/DDBJ databases">
        <title>Draft genome of pathogenic Streptomyces sp. in Japan.</title>
        <authorList>
            <person name="Tomihama T."/>
            <person name="Ikenaga M."/>
            <person name="Sakai M."/>
            <person name="Okubo T."/>
            <person name="Ikeda S."/>
        </authorList>
    </citation>
    <scope>NUCLEOTIDE SEQUENCE [LARGE SCALE GENOMIC DNA]</scope>
    <source>
        <strain evidence="2">S58</strain>
    </source>
</reference>
<dbReference type="OrthoDB" id="3474395at2"/>
<dbReference type="Proteomes" id="UP000067448">
    <property type="component" value="Unassembled WGS sequence"/>
</dbReference>
<accession>A0A100JWL0</accession>
<protein>
    <submittedName>
        <fullName evidence="1">Uncharacterized protein</fullName>
    </submittedName>
</protein>
<evidence type="ECO:0000313" key="2">
    <source>
        <dbReference type="Proteomes" id="UP000067448"/>
    </source>
</evidence>
<dbReference type="EMBL" id="BCMM01000049">
    <property type="protein sequence ID" value="GAQ67030.1"/>
    <property type="molecule type" value="Genomic_DNA"/>
</dbReference>
<dbReference type="RefSeq" id="WP_059084114.1">
    <property type="nucleotide sequence ID" value="NZ_BCMM01000049.1"/>
</dbReference>
<organism evidence="1 2">
    <name type="scientific">Streptomyces scabiei</name>
    <dbReference type="NCBI Taxonomy" id="1930"/>
    <lineage>
        <taxon>Bacteria</taxon>
        <taxon>Bacillati</taxon>
        <taxon>Actinomycetota</taxon>
        <taxon>Actinomycetes</taxon>
        <taxon>Kitasatosporales</taxon>
        <taxon>Streptomycetaceae</taxon>
        <taxon>Streptomyces</taxon>
    </lineage>
</organism>
<sequence length="291" mass="32451">MTSTARRGPFAWLRVLFGGRSAPLPPPEPPEIPEMETVHRSSVVTFETPARGGGFAFQVEIRCDWCAEGRLDRMALGRTISGYEAGMPERLVERIRDIARRYEPFRAEEAERAVNEELSAGECFDGGLVTCRTTAFLQPAPEVLEQQRAAALELQAIEHRYAKSALQVRLLSEVSEQWRTFLADGLAGVRPGDETASWLTPWAVLLAEQPDKAATEVAGMFLRREEQFNQFVKLLGRQKKEYDAQDLFDFVVKNEQQLGHAMRLFGLTAPNAIGAGEGPAEPLPRPQQNRG</sequence>